<reference evidence="3" key="1">
    <citation type="journal article" date="2019" name="Int. J. Syst. Evol. Microbiol.">
        <title>The Global Catalogue of Microorganisms (GCM) 10K type strain sequencing project: providing services to taxonomists for standard genome sequencing and annotation.</title>
        <authorList>
            <consortium name="The Broad Institute Genomics Platform"/>
            <consortium name="The Broad Institute Genome Sequencing Center for Infectious Disease"/>
            <person name="Wu L."/>
            <person name="Ma J."/>
        </authorList>
    </citation>
    <scope>NUCLEOTIDE SEQUENCE [LARGE SCALE GENOMIC DNA]</scope>
    <source>
        <strain evidence="3">CCM 4481</strain>
    </source>
</reference>
<name>A0ABV9C0B6_9GAMM</name>
<evidence type="ECO:0000256" key="1">
    <source>
        <dbReference type="SAM" id="SignalP"/>
    </source>
</evidence>
<dbReference type="EMBL" id="JBHSGA010000013">
    <property type="protein sequence ID" value="MFC4526358.1"/>
    <property type="molecule type" value="Genomic_DNA"/>
</dbReference>
<dbReference type="RefSeq" id="WP_266151103.1">
    <property type="nucleotide sequence ID" value="NZ_CP064028.1"/>
</dbReference>
<organism evidence="2 3">
    <name type="scientific">Dyella halodurans</name>
    <dbReference type="NCBI Taxonomy" id="1920171"/>
    <lineage>
        <taxon>Bacteria</taxon>
        <taxon>Pseudomonadati</taxon>
        <taxon>Pseudomonadota</taxon>
        <taxon>Gammaproteobacteria</taxon>
        <taxon>Lysobacterales</taxon>
        <taxon>Rhodanobacteraceae</taxon>
        <taxon>Dyella</taxon>
    </lineage>
</organism>
<dbReference type="PROSITE" id="PS51257">
    <property type="entry name" value="PROKAR_LIPOPROTEIN"/>
    <property type="match status" value="1"/>
</dbReference>
<feature type="chain" id="PRO_5045731236" evidence="1">
    <location>
        <begin position="22"/>
        <end position="114"/>
    </location>
</feature>
<comment type="caution">
    <text evidence="2">The sequence shown here is derived from an EMBL/GenBank/DDBJ whole genome shotgun (WGS) entry which is preliminary data.</text>
</comment>
<keyword evidence="3" id="KW-1185">Reference proteome</keyword>
<evidence type="ECO:0000313" key="2">
    <source>
        <dbReference type="EMBL" id="MFC4526358.1"/>
    </source>
</evidence>
<feature type="signal peptide" evidence="1">
    <location>
        <begin position="1"/>
        <end position="21"/>
    </location>
</feature>
<dbReference type="Proteomes" id="UP001595961">
    <property type="component" value="Unassembled WGS sequence"/>
</dbReference>
<protein>
    <submittedName>
        <fullName evidence="2">Uncharacterized protein</fullName>
    </submittedName>
</protein>
<keyword evidence="1" id="KW-0732">Signal</keyword>
<sequence>MRSALLAIGLVLIGASTAAFSSDELVIVGVGTLSCGKYVSLSPDKTYADMFISWSQGYLSARNDSEQSRNRPMRALPDGETIKIYLDKYCRDHPLSYPFLGVNQMFGELPFVTK</sequence>
<gene>
    <name evidence="2" type="ORF">ACFO5W_06865</name>
</gene>
<proteinExistence type="predicted"/>
<accession>A0ABV9C0B6</accession>
<evidence type="ECO:0000313" key="3">
    <source>
        <dbReference type="Proteomes" id="UP001595961"/>
    </source>
</evidence>